<evidence type="ECO:0000313" key="3">
    <source>
        <dbReference type="Proteomes" id="UP001519342"/>
    </source>
</evidence>
<sequence>MSEKFDIDNVVENVYELGLLKLSIIELLGIEAQESKILISKDKITYTKKHCKDYSCYDEFKLHTEAAPEIIESPDYVGIHPKGDSIVFIKEISKNVLVAVRLSNTDKKWVKTIYPITDAKLNNYIRSGRLKKVDK</sequence>
<feature type="domain" description="Phage-Barnase-EndoU-ColicinE5/D-RelE like nuclease 3" evidence="1">
    <location>
        <begin position="20"/>
        <end position="123"/>
    </location>
</feature>
<dbReference type="EMBL" id="JAGGKS010000008">
    <property type="protein sequence ID" value="MBP1926862.1"/>
    <property type="molecule type" value="Genomic_DNA"/>
</dbReference>
<comment type="caution">
    <text evidence="2">The sequence shown here is derived from an EMBL/GenBank/DDBJ whole genome shotgun (WGS) entry which is preliminary data.</text>
</comment>
<name>A0ABS4GH39_9FIRM</name>
<proteinExistence type="predicted"/>
<dbReference type="Pfam" id="PF18812">
    <property type="entry name" value="PBECR3"/>
    <property type="match status" value="1"/>
</dbReference>
<dbReference type="Proteomes" id="UP001519342">
    <property type="component" value="Unassembled WGS sequence"/>
</dbReference>
<dbReference type="InterPro" id="IPR041301">
    <property type="entry name" value="PBECR3"/>
</dbReference>
<keyword evidence="3" id="KW-1185">Reference proteome</keyword>
<protein>
    <recommendedName>
        <fullName evidence="1">Phage-Barnase-EndoU-ColicinE5/D-RelE like nuclease 3 domain-containing protein</fullName>
    </recommendedName>
</protein>
<evidence type="ECO:0000313" key="2">
    <source>
        <dbReference type="EMBL" id="MBP1926862.1"/>
    </source>
</evidence>
<dbReference type="RefSeq" id="WP_209512580.1">
    <property type="nucleotide sequence ID" value="NZ_JAGGKS010000008.1"/>
</dbReference>
<accession>A0ABS4GH39</accession>
<evidence type="ECO:0000259" key="1">
    <source>
        <dbReference type="Pfam" id="PF18812"/>
    </source>
</evidence>
<gene>
    <name evidence="2" type="ORF">J2Z76_002732</name>
</gene>
<organism evidence="2 3">
    <name type="scientific">Sedimentibacter acidaminivorans</name>
    <dbReference type="NCBI Taxonomy" id="913099"/>
    <lineage>
        <taxon>Bacteria</taxon>
        <taxon>Bacillati</taxon>
        <taxon>Bacillota</taxon>
        <taxon>Tissierellia</taxon>
        <taxon>Sedimentibacter</taxon>
    </lineage>
</organism>
<reference evidence="2 3" key="1">
    <citation type="submission" date="2021-03" db="EMBL/GenBank/DDBJ databases">
        <title>Genomic Encyclopedia of Type Strains, Phase IV (KMG-IV): sequencing the most valuable type-strain genomes for metagenomic binning, comparative biology and taxonomic classification.</title>
        <authorList>
            <person name="Goeker M."/>
        </authorList>
    </citation>
    <scope>NUCLEOTIDE SEQUENCE [LARGE SCALE GENOMIC DNA]</scope>
    <source>
        <strain evidence="2 3">DSM 24004</strain>
    </source>
</reference>